<feature type="signal peptide" evidence="2">
    <location>
        <begin position="1"/>
        <end position="27"/>
    </location>
</feature>
<organism evidence="3 4">
    <name type="scientific">Arabidopsis thaliana x Arabidopsis arenosa</name>
    <dbReference type="NCBI Taxonomy" id="1240361"/>
    <lineage>
        <taxon>Eukaryota</taxon>
        <taxon>Viridiplantae</taxon>
        <taxon>Streptophyta</taxon>
        <taxon>Embryophyta</taxon>
        <taxon>Tracheophyta</taxon>
        <taxon>Spermatophyta</taxon>
        <taxon>Magnoliopsida</taxon>
        <taxon>eudicotyledons</taxon>
        <taxon>Gunneridae</taxon>
        <taxon>Pentapetalae</taxon>
        <taxon>rosids</taxon>
        <taxon>malvids</taxon>
        <taxon>Brassicales</taxon>
        <taxon>Brassicaceae</taxon>
        <taxon>Camelineae</taxon>
        <taxon>Arabidopsis</taxon>
    </lineage>
</organism>
<reference evidence="3 4" key="1">
    <citation type="submission" date="2020-12" db="EMBL/GenBank/DDBJ databases">
        <title>Concerted genomic and epigenomic changes stabilize Arabidopsis allopolyploids.</title>
        <authorList>
            <person name="Chen Z."/>
        </authorList>
    </citation>
    <scope>NUCLEOTIDE SEQUENCE [LARGE SCALE GENOMIC DNA]</scope>
    <source>
        <strain evidence="3">Allo738</strain>
        <tissue evidence="3">Leaf</tissue>
    </source>
</reference>
<dbReference type="AlphaFoldDB" id="A0A8T1XTU9"/>
<gene>
    <name evidence="3" type="ORF">ISN45_Aa08g031450</name>
</gene>
<evidence type="ECO:0000256" key="2">
    <source>
        <dbReference type="SAM" id="SignalP"/>
    </source>
</evidence>
<proteinExistence type="predicted"/>
<feature type="chain" id="PRO_5035794801" evidence="2">
    <location>
        <begin position="28"/>
        <end position="76"/>
    </location>
</feature>
<sequence length="76" mass="8168">MAKCTLTSLVLLLIVLFLIQESHIVEGRPLNSSGISNISKKFAVHNSNLSSKLTTEDHSLDAFRPTNPGNSPGIGH</sequence>
<evidence type="ECO:0000313" key="4">
    <source>
        <dbReference type="Proteomes" id="UP000694240"/>
    </source>
</evidence>
<dbReference type="EMBL" id="JAEFBK010000013">
    <property type="protein sequence ID" value="KAG7535744.1"/>
    <property type="molecule type" value="Genomic_DNA"/>
</dbReference>
<protein>
    <submittedName>
        <fullName evidence="3">Uncharacterized protein</fullName>
    </submittedName>
</protein>
<comment type="caution">
    <text evidence="3">The sequence shown here is derived from an EMBL/GenBank/DDBJ whole genome shotgun (WGS) entry which is preliminary data.</text>
</comment>
<feature type="region of interest" description="Disordered" evidence="1">
    <location>
        <begin position="55"/>
        <end position="76"/>
    </location>
</feature>
<evidence type="ECO:0000256" key="1">
    <source>
        <dbReference type="SAM" id="MobiDB-lite"/>
    </source>
</evidence>
<name>A0A8T1XTU9_9BRAS</name>
<dbReference type="Proteomes" id="UP000694240">
    <property type="component" value="Chromosome 13"/>
</dbReference>
<keyword evidence="4" id="KW-1185">Reference proteome</keyword>
<accession>A0A8T1XTU9</accession>
<evidence type="ECO:0000313" key="3">
    <source>
        <dbReference type="EMBL" id="KAG7535744.1"/>
    </source>
</evidence>
<keyword evidence="2" id="KW-0732">Signal</keyword>